<dbReference type="PRINTS" id="PR00368">
    <property type="entry name" value="FADPNR"/>
</dbReference>
<dbReference type="InterPro" id="IPR028202">
    <property type="entry name" value="Reductase_C"/>
</dbReference>
<protein>
    <submittedName>
        <fullName evidence="7">Ferredoxin reductase</fullName>
    </submittedName>
</protein>
<dbReference type="InterPro" id="IPR016156">
    <property type="entry name" value="FAD/NAD-linked_Rdtase_dimer_sf"/>
</dbReference>
<dbReference type="PRINTS" id="PR00411">
    <property type="entry name" value="PNDRDTASEI"/>
</dbReference>
<keyword evidence="4" id="KW-0560">Oxidoreductase</keyword>
<evidence type="ECO:0000313" key="7">
    <source>
        <dbReference type="EMBL" id="ADQ90217.1"/>
    </source>
</evidence>
<comment type="cofactor">
    <cofactor evidence="1">
        <name>FAD</name>
        <dbReference type="ChEBI" id="CHEBI:57692"/>
    </cofactor>
</comment>
<keyword evidence="3" id="KW-0274">FAD</keyword>
<evidence type="ECO:0000256" key="3">
    <source>
        <dbReference type="ARBA" id="ARBA00022827"/>
    </source>
</evidence>
<dbReference type="SUPFAM" id="SSF55424">
    <property type="entry name" value="FAD/NAD-linked reductases, dimerisation (C-terminal) domain"/>
    <property type="match status" value="1"/>
</dbReference>
<reference evidence="7" key="1">
    <citation type="journal article" date="2011" name="Appl. Environ. Microbiol.">
        <title>Patchwork Assembly of nag-Like Nitroarene Dioxygenase Genes and the 3-Chlorocatechol Degradation Cluster for Evolution of the 2-Chloronitrobenzene Catabolism Pathway in Pseudomonas stutzeri ZWLR2-1.</title>
        <authorList>
            <person name="Liu H."/>
            <person name="Wang S.J."/>
            <person name="Zhang J.J."/>
            <person name="Dai H."/>
            <person name="Tang H."/>
            <person name="Zhou N.Y."/>
        </authorList>
    </citation>
    <scope>NUCLEOTIDE SEQUENCE</scope>
    <source>
        <strain evidence="7">ZWLR2-1</strain>
    </source>
</reference>
<dbReference type="Gene3D" id="3.50.50.60">
    <property type="entry name" value="FAD/NAD(P)-binding domain"/>
    <property type="match status" value="2"/>
</dbReference>
<evidence type="ECO:0000259" key="5">
    <source>
        <dbReference type="Pfam" id="PF07992"/>
    </source>
</evidence>
<dbReference type="InterPro" id="IPR050446">
    <property type="entry name" value="FAD-oxidoreductase/Apoptosis"/>
</dbReference>
<organism evidence="7">
    <name type="scientific">Stutzerimonas stutzeri</name>
    <name type="common">Pseudomonas stutzeri</name>
    <dbReference type="NCBI Taxonomy" id="316"/>
    <lineage>
        <taxon>Bacteria</taxon>
        <taxon>Pseudomonadati</taxon>
        <taxon>Pseudomonadota</taxon>
        <taxon>Gammaproteobacteria</taxon>
        <taxon>Pseudomonadales</taxon>
        <taxon>Pseudomonadaceae</taxon>
        <taxon>Stutzerimonas</taxon>
    </lineage>
</organism>
<dbReference type="Pfam" id="PF14759">
    <property type="entry name" value="Reductase_C"/>
    <property type="match status" value="1"/>
</dbReference>
<dbReference type="PANTHER" id="PTHR43557:SF2">
    <property type="entry name" value="RIESKE DOMAIN-CONTAINING PROTEIN-RELATED"/>
    <property type="match status" value="1"/>
</dbReference>
<accession>F4Y9I5</accession>
<sequence>MKDEVFVVVGGGQAGGWIIKTLRAEGFSGRIVLIGAERHPPYERPPLSKNALRDAEAISETALLSNENLAEANVETWLGEEAVEIDRVAQSVRCASGREIHYDRLFLTTGSRPRVPDWMTDAKSDRVHLLRTIDDAGVLRDRLADTRHLLIVGGGWIGLEVAATVRGLGIAVTVVEAAPRLCQRSVPEPVSDWLKSLHEEHGVAFVMGLAVARLVAEPHGLTLELEDGSVQAADRVLICVGAVPNVALGELAGLEVGNGILVDEFGGTSDPLIFAAGDVACFPCRYAGNVIRRESWANAQNQAIAAAKGALGRHVRYADLPWLWSDQYGHNIQIAGLPERAARTLYKSGPLAGSGCWVGLDDQDHPIGAVGVDAPKLFRPILKALKDNADMDFSDWPPTHLCSGAAA</sequence>
<dbReference type="GO" id="GO:0016651">
    <property type="term" value="F:oxidoreductase activity, acting on NAD(P)H"/>
    <property type="evidence" value="ECO:0007669"/>
    <property type="project" value="TreeGrafter"/>
</dbReference>
<evidence type="ECO:0000256" key="1">
    <source>
        <dbReference type="ARBA" id="ARBA00001974"/>
    </source>
</evidence>
<dbReference type="EMBL" id="GU181397">
    <property type="protein sequence ID" value="ADQ90217.1"/>
    <property type="molecule type" value="Genomic_DNA"/>
</dbReference>
<dbReference type="InterPro" id="IPR023753">
    <property type="entry name" value="FAD/NAD-binding_dom"/>
</dbReference>
<keyword evidence="2" id="KW-0285">Flavoprotein</keyword>
<evidence type="ECO:0000259" key="6">
    <source>
        <dbReference type="Pfam" id="PF14759"/>
    </source>
</evidence>
<feature type="domain" description="Reductase C-terminal" evidence="6">
    <location>
        <begin position="322"/>
        <end position="392"/>
    </location>
</feature>
<gene>
    <name evidence="7" type="primary">cnbAa</name>
</gene>
<evidence type="ECO:0000256" key="2">
    <source>
        <dbReference type="ARBA" id="ARBA00022630"/>
    </source>
</evidence>
<evidence type="ECO:0000256" key="4">
    <source>
        <dbReference type="ARBA" id="ARBA00023002"/>
    </source>
</evidence>
<dbReference type="InterPro" id="IPR036188">
    <property type="entry name" value="FAD/NAD-bd_sf"/>
</dbReference>
<name>F4Y9I5_STUST</name>
<dbReference type="AlphaFoldDB" id="F4Y9I5"/>
<dbReference type="GO" id="GO:0005737">
    <property type="term" value="C:cytoplasm"/>
    <property type="evidence" value="ECO:0007669"/>
    <property type="project" value="TreeGrafter"/>
</dbReference>
<dbReference type="KEGG" id="ag:ADQ90217"/>
<dbReference type="SUPFAM" id="SSF51905">
    <property type="entry name" value="FAD/NAD(P)-binding domain"/>
    <property type="match status" value="2"/>
</dbReference>
<proteinExistence type="predicted"/>
<dbReference type="BioCyc" id="MetaCyc:MONOMER-19371"/>
<dbReference type="Gene3D" id="3.30.390.30">
    <property type="match status" value="1"/>
</dbReference>
<dbReference type="BRENDA" id="1.14.12.23">
    <property type="organism ID" value="14158"/>
</dbReference>
<dbReference type="PANTHER" id="PTHR43557">
    <property type="entry name" value="APOPTOSIS-INDUCING FACTOR 1"/>
    <property type="match status" value="1"/>
</dbReference>
<feature type="domain" description="FAD/NAD(P)-binding" evidence="5">
    <location>
        <begin position="7"/>
        <end position="303"/>
    </location>
</feature>
<dbReference type="Pfam" id="PF07992">
    <property type="entry name" value="Pyr_redox_2"/>
    <property type="match status" value="1"/>
</dbReference>